<evidence type="ECO:0000313" key="27">
    <source>
        <dbReference type="RefSeq" id="XP_015278143.1"/>
    </source>
</evidence>
<evidence type="ECO:0000256" key="25">
    <source>
        <dbReference type="SAM" id="SignalP"/>
    </source>
</evidence>
<dbReference type="RefSeq" id="XP_015278143.1">
    <property type="nucleotide sequence ID" value="XM_015422657.1"/>
</dbReference>
<dbReference type="SUPFAM" id="SSF53254">
    <property type="entry name" value="Phosphoglycerate mutase-like"/>
    <property type="match status" value="1"/>
</dbReference>
<evidence type="ECO:0000256" key="17">
    <source>
        <dbReference type="ARBA" id="ARBA00043739"/>
    </source>
</evidence>
<comment type="catalytic activity">
    <reaction evidence="24">
        <text>(2R)-2,3-bisphosphoglycerate + H2O = (2R)-2-phosphoglycerate + phosphate</text>
        <dbReference type="Rhea" id="RHEA:27381"/>
        <dbReference type="ChEBI" id="CHEBI:15377"/>
        <dbReference type="ChEBI" id="CHEBI:43474"/>
        <dbReference type="ChEBI" id="CHEBI:58248"/>
        <dbReference type="ChEBI" id="CHEBI:58289"/>
        <dbReference type="EC" id="3.1.3.80"/>
    </reaction>
    <physiologicalReaction direction="left-to-right" evidence="24">
        <dbReference type="Rhea" id="RHEA:27382"/>
    </physiologicalReaction>
</comment>
<protein>
    <recommendedName>
        <fullName evidence="5">Multiple inositol polyphosphate phosphatase 1</fullName>
        <ecNumber evidence="4">3.1.3.62</ecNumber>
        <ecNumber evidence="3">3.1.3.80</ecNumber>
    </recommendedName>
    <alternativeName>
        <fullName evidence="11">2,3-bisphosphoglycerate 3-phosphatase</fullName>
    </alternativeName>
</protein>
<proteinExistence type="inferred from homology"/>
<dbReference type="InterPro" id="IPR016274">
    <property type="entry name" value="Histidine_acid_Pase_euk"/>
</dbReference>
<comment type="catalytic activity">
    <reaction evidence="13">
        <text>1D-myo-inositol 1,2,4,5,6-pentakisphosphate + H2O = 1D-myo-inositol 1,2,5,6-tetrakisphosphate + phosphate</text>
        <dbReference type="Rhea" id="RHEA:77115"/>
        <dbReference type="ChEBI" id="CHEBI:15377"/>
        <dbReference type="ChEBI" id="CHEBI:43474"/>
        <dbReference type="ChEBI" id="CHEBI:57798"/>
        <dbReference type="ChEBI" id="CHEBI:195535"/>
        <dbReference type="EC" id="3.1.3.62"/>
    </reaction>
    <physiologicalReaction direction="left-to-right" evidence="13">
        <dbReference type="Rhea" id="RHEA:77116"/>
    </physiologicalReaction>
</comment>
<comment type="catalytic activity">
    <reaction evidence="19">
        <text>1D-myo-inositol 1,2,6-trisphosphate + H2O = 1D-myo-inositol 1,2-bisphosphate + phosphate</text>
        <dbReference type="Rhea" id="RHEA:77131"/>
        <dbReference type="ChEBI" id="CHEBI:15377"/>
        <dbReference type="ChEBI" id="CHEBI:43474"/>
        <dbReference type="ChEBI" id="CHEBI:195537"/>
        <dbReference type="ChEBI" id="CHEBI:195539"/>
        <dbReference type="EC" id="3.1.3.62"/>
    </reaction>
    <physiologicalReaction direction="left-to-right" evidence="19">
        <dbReference type="Rhea" id="RHEA:77132"/>
    </physiologicalReaction>
</comment>
<gene>
    <name evidence="27" type="primary">MINPP1</name>
</gene>
<keyword evidence="7 25" id="KW-0732">Signal</keyword>
<dbReference type="Gene3D" id="3.40.50.1240">
    <property type="entry name" value="Phosphoglycerate mutase-like"/>
    <property type="match status" value="1"/>
</dbReference>
<comment type="similarity">
    <text evidence="2">Belongs to the histidine acid phosphatase family. MINPP1 subfamily.</text>
</comment>
<dbReference type="Proteomes" id="UP000694871">
    <property type="component" value="Unplaced"/>
</dbReference>
<keyword evidence="6" id="KW-1003">Cell membrane</keyword>
<keyword evidence="9" id="KW-0472">Membrane</keyword>
<evidence type="ECO:0000256" key="19">
    <source>
        <dbReference type="ARBA" id="ARBA00043747"/>
    </source>
</evidence>
<evidence type="ECO:0000256" key="18">
    <source>
        <dbReference type="ARBA" id="ARBA00043746"/>
    </source>
</evidence>
<evidence type="ECO:0000256" key="7">
    <source>
        <dbReference type="ARBA" id="ARBA00022729"/>
    </source>
</evidence>
<feature type="signal peptide" evidence="25">
    <location>
        <begin position="1"/>
        <end position="29"/>
    </location>
</feature>
<evidence type="ECO:0000256" key="6">
    <source>
        <dbReference type="ARBA" id="ARBA00022475"/>
    </source>
</evidence>
<dbReference type="EC" id="3.1.3.62" evidence="4"/>
<dbReference type="PANTHER" id="PTHR20963">
    <property type="entry name" value="MULTIPLE INOSITOL POLYPHOSPHATE PHOSPHATASE-RELATED"/>
    <property type="match status" value="1"/>
</dbReference>
<keyword evidence="8" id="KW-0378">Hydrolase</keyword>
<evidence type="ECO:0000256" key="3">
    <source>
        <dbReference type="ARBA" id="ARBA00012976"/>
    </source>
</evidence>
<dbReference type="PIRSF" id="PIRSF000894">
    <property type="entry name" value="Acid_phosphatase"/>
    <property type="match status" value="1"/>
</dbReference>
<comment type="subcellular location">
    <subcellularLocation>
        <location evidence="1">Cell membrane</location>
    </subcellularLocation>
</comment>
<dbReference type="CDD" id="cd07061">
    <property type="entry name" value="HP_HAP_like"/>
    <property type="match status" value="1"/>
</dbReference>
<evidence type="ECO:0000256" key="8">
    <source>
        <dbReference type="ARBA" id="ARBA00022801"/>
    </source>
</evidence>
<dbReference type="InterPro" id="IPR000560">
    <property type="entry name" value="His_Pase_clade-2"/>
</dbReference>
<comment type="catalytic activity">
    <reaction evidence="22">
        <text>1D-myo-inositol 2,3-bisphosphate + H2O = 1D-myo-inositol 2-phosphate + phosphate</text>
        <dbReference type="Rhea" id="RHEA:77139"/>
        <dbReference type="ChEBI" id="CHEBI:15377"/>
        <dbReference type="ChEBI" id="CHEBI:43474"/>
        <dbReference type="ChEBI" id="CHEBI:84142"/>
        <dbReference type="ChEBI" id="CHEBI:195538"/>
    </reaction>
    <physiologicalReaction direction="left-to-right" evidence="22">
        <dbReference type="Rhea" id="RHEA:77140"/>
    </physiologicalReaction>
</comment>
<evidence type="ECO:0000256" key="20">
    <source>
        <dbReference type="ARBA" id="ARBA00043757"/>
    </source>
</evidence>
<comment type="catalytic activity">
    <reaction evidence="14">
        <text>1D-myo-inositol 1,2-bisphosphate + H2O = 1D-myo-inositol 2-phosphate + phosphate</text>
        <dbReference type="Rhea" id="RHEA:77135"/>
        <dbReference type="ChEBI" id="CHEBI:15377"/>
        <dbReference type="ChEBI" id="CHEBI:43474"/>
        <dbReference type="ChEBI" id="CHEBI:84142"/>
        <dbReference type="ChEBI" id="CHEBI:195539"/>
        <dbReference type="EC" id="3.1.3.62"/>
    </reaction>
    <physiologicalReaction direction="left-to-right" evidence="14">
        <dbReference type="Rhea" id="RHEA:77136"/>
    </physiologicalReaction>
</comment>
<comment type="catalytic activity">
    <reaction evidence="20">
        <text>1D-myo-inositol 1,2,3,5,6-pentakisphosphate + H2O = 1D-myo-inositol 1,2,3,6-tetrakisphosphate + phosphate</text>
        <dbReference type="Rhea" id="RHEA:77111"/>
        <dbReference type="ChEBI" id="CHEBI:15377"/>
        <dbReference type="ChEBI" id="CHEBI:43474"/>
        <dbReference type="ChEBI" id="CHEBI:58747"/>
        <dbReference type="ChEBI" id="CHEBI:195534"/>
    </reaction>
    <physiologicalReaction direction="left-to-right" evidence="20">
        <dbReference type="Rhea" id="RHEA:77112"/>
    </physiologicalReaction>
</comment>
<evidence type="ECO:0000256" key="11">
    <source>
        <dbReference type="ARBA" id="ARBA00031642"/>
    </source>
</evidence>
<evidence type="ECO:0000256" key="4">
    <source>
        <dbReference type="ARBA" id="ARBA00013040"/>
    </source>
</evidence>
<comment type="catalytic activity">
    <reaction evidence="21">
        <text>1D-myo-inositol 1,3,4,5,6-pentakisphosphate + H2O = 1D-myo-inositol 1,4,5,6-tetrakisphosphate + phosphate</text>
        <dbReference type="Rhea" id="RHEA:77143"/>
        <dbReference type="ChEBI" id="CHEBI:15377"/>
        <dbReference type="ChEBI" id="CHEBI:43474"/>
        <dbReference type="ChEBI" id="CHEBI:57627"/>
        <dbReference type="ChEBI" id="CHEBI:57733"/>
    </reaction>
    <physiologicalReaction direction="left-to-right" evidence="21">
        <dbReference type="Rhea" id="RHEA:77144"/>
    </physiologicalReaction>
</comment>
<organism evidence="26 27">
    <name type="scientific">Gekko japonicus</name>
    <name type="common">Schlegel's Japanese gecko</name>
    <dbReference type="NCBI Taxonomy" id="146911"/>
    <lineage>
        <taxon>Eukaryota</taxon>
        <taxon>Metazoa</taxon>
        <taxon>Chordata</taxon>
        <taxon>Craniata</taxon>
        <taxon>Vertebrata</taxon>
        <taxon>Euteleostomi</taxon>
        <taxon>Lepidosauria</taxon>
        <taxon>Squamata</taxon>
        <taxon>Bifurcata</taxon>
        <taxon>Gekkota</taxon>
        <taxon>Gekkonidae</taxon>
        <taxon>Gekkoninae</taxon>
        <taxon>Gekko</taxon>
    </lineage>
</organism>
<evidence type="ECO:0000256" key="13">
    <source>
        <dbReference type="ARBA" id="ARBA00043671"/>
    </source>
</evidence>
<evidence type="ECO:0000256" key="5">
    <source>
        <dbReference type="ARBA" id="ARBA00018097"/>
    </source>
</evidence>
<evidence type="ECO:0000256" key="21">
    <source>
        <dbReference type="ARBA" id="ARBA00043762"/>
    </source>
</evidence>
<evidence type="ECO:0000256" key="12">
    <source>
        <dbReference type="ARBA" id="ARBA00043668"/>
    </source>
</evidence>
<comment type="catalytic activity">
    <reaction evidence="12">
        <text>1D-myo-inositol 1,2,5,6-tetrakisphosphate + H2O = 1D-myo-inositol 1,2,6-trisphosphate + phosphate</text>
        <dbReference type="Rhea" id="RHEA:77119"/>
        <dbReference type="ChEBI" id="CHEBI:15377"/>
        <dbReference type="ChEBI" id="CHEBI:43474"/>
        <dbReference type="ChEBI" id="CHEBI:195535"/>
        <dbReference type="ChEBI" id="CHEBI:195537"/>
        <dbReference type="EC" id="3.1.3.62"/>
    </reaction>
    <physiologicalReaction direction="left-to-right" evidence="12">
        <dbReference type="Rhea" id="RHEA:77120"/>
    </physiologicalReaction>
</comment>
<comment type="catalytic activity">
    <reaction evidence="17">
        <text>1D-myo-inositol 1,2,3,6-tetrakisphosphate + H2O = 1D-myo-inositol 1,2,3-trisphosphate + phosphate</text>
        <dbReference type="Rhea" id="RHEA:77123"/>
        <dbReference type="ChEBI" id="CHEBI:15377"/>
        <dbReference type="ChEBI" id="CHEBI:43474"/>
        <dbReference type="ChEBI" id="CHEBI:195534"/>
        <dbReference type="ChEBI" id="CHEBI:195536"/>
    </reaction>
    <physiologicalReaction direction="left-to-right" evidence="17">
        <dbReference type="Rhea" id="RHEA:77124"/>
    </physiologicalReaction>
</comment>
<keyword evidence="26" id="KW-1185">Reference proteome</keyword>
<comment type="catalytic activity">
    <reaction evidence="15">
        <text>1D-myo-inositol hexakisphosphate + H2O = 1D-myo-inositol 1,2,4,5,6-pentakisphosphate + phosphate</text>
        <dbReference type="Rhea" id="RHEA:16989"/>
        <dbReference type="ChEBI" id="CHEBI:15377"/>
        <dbReference type="ChEBI" id="CHEBI:43474"/>
        <dbReference type="ChEBI" id="CHEBI:57798"/>
        <dbReference type="ChEBI" id="CHEBI:58130"/>
        <dbReference type="EC" id="3.1.3.62"/>
    </reaction>
    <physiologicalReaction direction="left-to-right" evidence="15">
        <dbReference type="Rhea" id="RHEA:16990"/>
    </physiologicalReaction>
</comment>
<evidence type="ECO:0000256" key="14">
    <source>
        <dbReference type="ARBA" id="ARBA00043674"/>
    </source>
</evidence>
<comment type="catalytic activity">
    <reaction evidence="23">
        <text>1D-myo-inositol 1,4,5,6-tetrakisphosphate + H2O = 1D-myo-inositol 1,4,5-trisphosphate + phosphate</text>
        <dbReference type="Rhea" id="RHEA:77147"/>
        <dbReference type="ChEBI" id="CHEBI:15377"/>
        <dbReference type="ChEBI" id="CHEBI:43474"/>
        <dbReference type="ChEBI" id="CHEBI:57627"/>
        <dbReference type="ChEBI" id="CHEBI:203600"/>
    </reaction>
    <physiologicalReaction direction="left-to-right" evidence="23">
        <dbReference type="Rhea" id="RHEA:77148"/>
    </physiologicalReaction>
</comment>
<accession>A0ABM1KWQ6</accession>
<evidence type="ECO:0000313" key="26">
    <source>
        <dbReference type="Proteomes" id="UP000694871"/>
    </source>
</evidence>
<name>A0ABM1KWQ6_GEKJA</name>
<dbReference type="EC" id="3.1.3.80" evidence="3"/>
<evidence type="ECO:0000256" key="9">
    <source>
        <dbReference type="ARBA" id="ARBA00023136"/>
    </source>
</evidence>
<evidence type="ECO:0000256" key="23">
    <source>
        <dbReference type="ARBA" id="ARBA00043829"/>
    </source>
</evidence>
<evidence type="ECO:0000256" key="22">
    <source>
        <dbReference type="ARBA" id="ARBA00043801"/>
    </source>
</evidence>
<evidence type="ECO:0000256" key="2">
    <source>
        <dbReference type="ARBA" id="ARBA00008422"/>
    </source>
</evidence>
<feature type="chain" id="PRO_5046297739" description="Multiple inositol polyphosphate phosphatase 1" evidence="25">
    <location>
        <begin position="30"/>
        <end position="478"/>
    </location>
</feature>
<evidence type="ECO:0000256" key="16">
    <source>
        <dbReference type="ARBA" id="ARBA00043733"/>
    </source>
</evidence>
<evidence type="ECO:0000256" key="24">
    <source>
        <dbReference type="ARBA" id="ARBA00043832"/>
    </source>
</evidence>
<keyword evidence="10" id="KW-0325">Glycoprotein</keyword>
<dbReference type="GeneID" id="107120017"/>
<reference evidence="27" key="1">
    <citation type="submission" date="2025-08" db="UniProtKB">
        <authorList>
            <consortium name="RefSeq"/>
        </authorList>
    </citation>
    <scope>IDENTIFICATION</scope>
</reference>
<dbReference type="Pfam" id="PF00328">
    <property type="entry name" value="His_Phos_2"/>
    <property type="match status" value="1"/>
</dbReference>
<comment type="catalytic activity">
    <reaction evidence="18">
        <text>1D-myo-inositol hexakisphosphate + H2O = 1D-myo-inositol 1,2,3,5,6-pentakisphosphate + phosphate</text>
        <dbReference type="Rhea" id="RHEA:20960"/>
        <dbReference type="ChEBI" id="CHEBI:15377"/>
        <dbReference type="ChEBI" id="CHEBI:43474"/>
        <dbReference type="ChEBI" id="CHEBI:58130"/>
        <dbReference type="ChEBI" id="CHEBI:58747"/>
    </reaction>
    <physiologicalReaction direction="left-to-right" evidence="18">
        <dbReference type="Rhea" id="RHEA:20961"/>
    </physiologicalReaction>
</comment>
<dbReference type="PANTHER" id="PTHR20963:SF8">
    <property type="entry name" value="MULTIPLE INOSITOL POLYPHOSPHATE PHOSPHATASE 1"/>
    <property type="match status" value="1"/>
</dbReference>
<evidence type="ECO:0000256" key="15">
    <source>
        <dbReference type="ARBA" id="ARBA00043691"/>
    </source>
</evidence>
<evidence type="ECO:0000256" key="10">
    <source>
        <dbReference type="ARBA" id="ARBA00023180"/>
    </source>
</evidence>
<comment type="catalytic activity">
    <reaction evidence="16">
        <text>1D-myo-inositol 1,2,3-trisphosphate + H2O = 1D-myo-inositol 2,3-bisphosphate + phosphate</text>
        <dbReference type="Rhea" id="RHEA:77127"/>
        <dbReference type="ChEBI" id="CHEBI:15377"/>
        <dbReference type="ChEBI" id="CHEBI:43474"/>
        <dbReference type="ChEBI" id="CHEBI:195536"/>
        <dbReference type="ChEBI" id="CHEBI:195538"/>
    </reaction>
    <physiologicalReaction direction="left-to-right" evidence="16">
        <dbReference type="Rhea" id="RHEA:77128"/>
    </physiologicalReaction>
</comment>
<dbReference type="InterPro" id="IPR029033">
    <property type="entry name" value="His_PPase_superfam"/>
</dbReference>
<evidence type="ECO:0000256" key="1">
    <source>
        <dbReference type="ARBA" id="ARBA00004236"/>
    </source>
</evidence>
<sequence>MLPGSMSRCAGCFRWRLLCLVALLAEGEGQESAAGRLSPYFGTKSRYETANPHLLREPLSLGPPQPGFPLPAASCTPLRLHAVIRHGTRFPTRGQIKKLARLHSLVGQRNGSCPASLALDWWAMWYREEMDGLLAERGRHDMSLLARRLAARFPGLLAPQRRFVFISSHKSRCVNSSEAFRDGLYRALHGQQQQQQQQAPTLESNPAMLGDIKINDTLMRFFDLCEKFVRDVENNKEAMHELDDFKTGPEMKEVIERVADKLCLQADQLNADLVQVAFFTCSFELAIKNISSPWCLLFSRENALVLEYLNDLKQYWKRGYGYEINSRASCILFQDIITNLDQAVAESKNSKPISSPAILQFGHAETLQPLLALMGYFKDNEPLKANNYHKHMNRKFRSGRIVPYAANLVFVLYHCDQVQSPKEEYKVQILLNEKLLEFPWSKKTVISFANLKNRYKDVLQKCHFTDVCDLPQNSTACA</sequence>